<dbReference type="CDD" id="cd06532">
    <property type="entry name" value="Glyco_transf_25"/>
    <property type="match status" value="1"/>
</dbReference>
<comment type="caution">
    <text evidence="2">The sequence shown here is derived from an EMBL/GenBank/DDBJ whole genome shotgun (WGS) entry which is preliminary data.</text>
</comment>
<dbReference type="AlphaFoldDB" id="A0A4R1Y078"/>
<keyword evidence="3" id="KW-1185">Reference proteome</keyword>
<evidence type="ECO:0000259" key="1">
    <source>
        <dbReference type="Pfam" id="PF01755"/>
    </source>
</evidence>
<name>A0A4R1Y078_ACICA</name>
<proteinExistence type="predicted"/>
<feature type="domain" description="Glycosyl transferase family 25" evidence="1">
    <location>
        <begin position="2"/>
        <end position="177"/>
    </location>
</feature>
<evidence type="ECO:0000313" key="2">
    <source>
        <dbReference type="EMBL" id="TCM68135.1"/>
    </source>
</evidence>
<sequence length="256" mass="29905">MKKYLISIESEQSPRLKQFFSQKTFARYQSDFTRFGVIGKKLSVEDYFNLAIASQSIALTPGELGCTLSHLKALKHFVDGDEDYAIIFEDDAIATNDIDLNQLNLEIKKLNLKTCFLFSLGGIQLRVNNKLRGKIEAEQIFEKNILKLHPFSIANLCYTYAYVVDKKMAKVLIEYHEVPHVCDHWDELYEFNKDINFYATFLFDHPEVELNKSIVSSIEDERKKLTSNIQMKKSILTRLKKSVTKKWLKIFYENYK</sequence>
<gene>
    <name evidence="2" type="ORF">EC844_106118</name>
</gene>
<evidence type="ECO:0000313" key="3">
    <source>
        <dbReference type="Proteomes" id="UP000294963"/>
    </source>
</evidence>
<dbReference type="OrthoDB" id="9816113at2"/>
<dbReference type="Pfam" id="PF01755">
    <property type="entry name" value="Glyco_transf_25"/>
    <property type="match status" value="1"/>
</dbReference>
<accession>A0A4R1Y078</accession>
<dbReference type="Proteomes" id="UP000294963">
    <property type="component" value="Unassembled WGS sequence"/>
</dbReference>
<protein>
    <submittedName>
        <fullName evidence="2">Glycosyl transferase family 25</fullName>
    </submittedName>
</protein>
<dbReference type="EMBL" id="SLVJ01000006">
    <property type="protein sequence ID" value="TCM68135.1"/>
    <property type="molecule type" value="Genomic_DNA"/>
</dbReference>
<keyword evidence="2" id="KW-0808">Transferase</keyword>
<dbReference type="InterPro" id="IPR002654">
    <property type="entry name" value="Glyco_trans_25"/>
</dbReference>
<dbReference type="GO" id="GO:0016740">
    <property type="term" value="F:transferase activity"/>
    <property type="evidence" value="ECO:0007669"/>
    <property type="project" value="UniProtKB-KW"/>
</dbReference>
<organism evidence="2 3">
    <name type="scientific">Acinetobacter calcoaceticus</name>
    <dbReference type="NCBI Taxonomy" id="471"/>
    <lineage>
        <taxon>Bacteria</taxon>
        <taxon>Pseudomonadati</taxon>
        <taxon>Pseudomonadota</taxon>
        <taxon>Gammaproteobacteria</taxon>
        <taxon>Moraxellales</taxon>
        <taxon>Moraxellaceae</taxon>
        <taxon>Acinetobacter</taxon>
        <taxon>Acinetobacter calcoaceticus/baumannii complex</taxon>
    </lineage>
</organism>
<reference evidence="2 3" key="1">
    <citation type="submission" date="2019-03" db="EMBL/GenBank/DDBJ databases">
        <title>Genomic analyses of the natural microbiome of Caenorhabditis elegans.</title>
        <authorList>
            <person name="Samuel B."/>
        </authorList>
    </citation>
    <scope>NUCLEOTIDE SEQUENCE [LARGE SCALE GENOMIC DNA]</scope>
    <source>
        <strain evidence="2 3">JUb89</strain>
    </source>
</reference>